<gene>
    <name evidence="2" type="ORF">KC19_12G186500</name>
</gene>
<sequence>MVNLIRKLFAKGLKQKVNTTTNLEPTDSYACIESIKENFRQCMYDPTYKDYKGNYQHPEEFILKNEEILKNLIKQYSLDSAFMDNIDVFLQGDIEELTKHSKTSTEYQFDDPDLEENVSSAGSTASTVRNRTVPPSKILFNRPWLIKMRTNEDGFSTLQCYAIDDDGEIIQVNGHPVPPLPGDAPKNEWKPLNQSLKLCEIPAIPKCPKHRHMQEPPQFELVRETVLQATVHNRRVNNVWNYLIHVVSPSDPEKCKNG</sequence>
<dbReference type="EMBL" id="CM026433">
    <property type="protein sequence ID" value="KAG0555662.1"/>
    <property type="molecule type" value="Genomic_DNA"/>
</dbReference>
<protein>
    <submittedName>
        <fullName evidence="2">Uncharacterized protein</fullName>
    </submittedName>
</protein>
<keyword evidence="3" id="KW-1185">Reference proteome</keyword>
<name>A0A8T0GEM9_CERPU</name>
<comment type="caution">
    <text evidence="2">The sequence shown here is derived from an EMBL/GenBank/DDBJ whole genome shotgun (WGS) entry which is preliminary data.</text>
</comment>
<feature type="region of interest" description="Disordered" evidence="1">
    <location>
        <begin position="103"/>
        <end position="129"/>
    </location>
</feature>
<reference evidence="2" key="1">
    <citation type="submission" date="2020-06" db="EMBL/GenBank/DDBJ databases">
        <title>WGS assembly of Ceratodon purpureus strain R40.</title>
        <authorList>
            <person name="Carey S.B."/>
            <person name="Jenkins J."/>
            <person name="Shu S."/>
            <person name="Lovell J.T."/>
            <person name="Sreedasyam A."/>
            <person name="Maumus F."/>
            <person name="Tiley G.P."/>
            <person name="Fernandez-Pozo N."/>
            <person name="Barry K."/>
            <person name="Chen C."/>
            <person name="Wang M."/>
            <person name="Lipzen A."/>
            <person name="Daum C."/>
            <person name="Saski C.A."/>
            <person name="Payton A.C."/>
            <person name="Mcbreen J.C."/>
            <person name="Conrad R.E."/>
            <person name="Kollar L.M."/>
            <person name="Olsson S."/>
            <person name="Huttunen S."/>
            <person name="Landis J.B."/>
            <person name="Wickett N.J."/>
            <person name="Johnson M.G."/>
            <person name="Rensing S.A."/>
            <person name="Grimwood J."/>
            <person name="Schmutz J."/>
            <person name="Mcdaniel S.F."/>
        </authorList>
    </citation>
    <scope>NUCLEOTIDE SEQUENCE</scope>
    <source>
        <strain evidence="2">R40</strain>
    </source>
</reference>
<dbReference type="AlphaFoldDB" id="A0A8T0GEM9"/>
<accession>A0A8T0GEM9</accession>
<evidence type="ECO:0000313" key="3">
    <source>
        <dbReference type="Proteomes" id="UP000822688"/>
    </source>
</evidence>
<evidence type="ECO:0000256" key="1">
    <source>
        <dbReference type="SAM" id="MobiDB-lite"/>
    </source>
</evidence>
<organism evidence="2 3">
    <name type="scientific">Ceratodon purpureus</name>
    <name type="common">Fire moss</name>
    <name type="synonym">Dicranum purpureum</name>
    <dbReference type="NCBI Taxonomy" id="3225"/>
    <lineage>
        <taxon>Eukaryota</taxon>
        <taxon>Viridiplantae</taxon>
        <taxon>Streptophyta</taxon>
        <taxon>Embryophyta</taxon>
        <taxon>Bryophyta</taxon>
        <taxon>Bryophytina</taxon>
        <taxon>Bryopsida</taxon>
        <taxon>Dicranidae</taxon>
        <taxon>Pseudoditrichales</taxon>
        <taxon>Ditrichaceae</taxon>
        <taxon>Ceratodon</taxon>
    </lineage>
</organism>
<evidence type="ECO:0000313" key="2">
    <source>
        <dbReference type="EMBL" id="KAG0555662.1"/>
    </source>
</evidence>
<proteinExistence type="predicted"/>
<feature type="compositionally biased region" description="Polar residues" evidence="1">
    <location>
        <begin position="117"/>
        <end position="129"/>
    </location>
</feature>
<dbReference type="Proteomes" id="UP000822688">
    <property type="component" value="Chromosome 12"/>
</dbReference>